<evidence type="ECO:0000313" key="1">
    <source>
        <dbReference type="EMBL" id="KGF49385.1"/>
    </source>
</evidence>
<dbReference type="Proteomes" id="UP000029538">
    <property type="component" value="Unassembled WGS sequence"/>
</dbReference>
<gene>
    <name evidence="1" type="ORF">HMPREF0654_05370</name>
</gene>
<organism evidence="1 2">
    <name type="scientific">Prevotella disiens DNF00882</name>
    <dbReference type="NCBI Taxonomy" id="1401075"/>
    <lineage>
        <taxon>Bacteria</taxon>
        <taxon>Pseudomonadati</taxon>
        <taxon>Bacteroidota</taxon>
        <taxon>Bacteroidia</taxon>
        <taxon>Bacteroidales</taxon>
        <taxon>Prevotellaceae</taxon>
        <taxon>Prevotella</taxon>
    </lineage>
</organism>
<reference evidence="1 2" key="1">
    <citation type="submission" date="2014-07" db="EMBL/GenBank/DDBJ databases">
        <authorList>
            <person name="McCorrison J."/>
            <person name="Sanka R."/>
            <person name="Torralba M."/>
            <person name="Gillis M."/>
            <person name="Haft D.H."/>
            <person name="Methe B."/>
            <person name="Sutton G."/>
            <person name="Nelson K.E."/>
        </authorList>
    </citation>
    <scope>NUCLEOTIDE SEQUENCE [LARGE SCALE GENOMIC DNA]</scope>
    <source>
        <strain evidence="1 2">DNF00882</strain>
    </source>
</reference>
<accession>A0A096ARN0</accession>
<protein>
    <submittedName>
        <fullName evidence="1">Uncharacterized protein</fullName>
    </submittedName>
</protein>
<name>A0A096ARN0_9BACT</name>
<proteinExistence type="predicted"/>
<dbReference type="AlphaFoldDB" id="A0A096ARN0"/>
<evidence type="ECO:0000313" key="2">
    <source>
        <dbReference type="Proteomes" id="UP000029538"/>
    </source>
</evidence>
<sequence length="137" mass="15830">MTLTRMTQVGGKCWSHEDVGRMKSVLVADFSDLMNRNSDEGLHWTSTKTDLIELAHIVWETGELVDEYGRPLSFSDISARICCVLNLTPTPNPWTFYDRVLTRKNIKVRSVLERYLLLYKKGGILDPMRLDIKRQNV</sequence>
<comment type="caution">
    <text evidence="1">The sequence shown here is derived from an EMBL/GenBank/DDBJ whole genome shotgun (WGS) entry which is preliminary data.</text>
</comment>
<dbReference type="GeneID" id="91083628"/>
<dbReference type="EMBL" id="JRNR01000046">
    <property type="protein sequence ID" value="KGF49385.1"/>
    <property type="molecule type" value="Genomic_DNA"/>
</dbReference>
<dbReference type="RefSeq" id="WP_004358361.1">
    <property type="nucleotide sequence ID" value="NZ_JRNR01000046.1"/>
</dbReference>